<dbReference type="Pfam" id="PF05137">
    <property type="entry name" value="PilN"/>
    <property type="match status" value="1"/>
</dbReference>
<keyword evidence="1" id="KW-1133">Transmembrane helix</keyword>
<keyword evidence="1" id="KW-0812">Transmembrane</keyword>
<dbReference type="PANTHER" id="PTHR40278:SF1">
    <property type="entry name" value="DNA UTILIZATION PROTEIN HOFN"/>
    <property type="match status" value="1"/>
</dbReference>
<name>A0A919FBQ7_9XANT</name>
<proteinExistence type="predicted"/>
<organism evidence="2 3">
    <name type="scientific">Xanthomonas boreopolis</name>
    <dbReference type="NCBI Taxonomy" id="86183"/>
    <lineage>
        <taxon>Bacteria</taxon>
        <taxon>Pseudomonadati</taxon>
        <taxon>Pseudomonadota</taxon>
        <taxon>Gammaproteobacteria</taxon>
        <taxon>Lysobacterales</taxon>
        <taxon>Lysobacteraceae</taxon>
        <taxon>Xanthomonas</taxon>
    </lineage>
</organism>
<reference evidence="2" key="1">
    <citation type="journal article" date="2014" name="Int. J. Syst. Evol. Microbiol.">
        <title>Complete genome sequence of Corynebacterium casei LMG S-19264T (=DSM 44701T), isolated from a smear-ripened cheese.</title>
        <authorList>
            <consortium name="US DOE Joint Genome Institute (JGI-PGF)"/>
            <person name="Walter F."/>
            <person name="Albersmeier A."/>
            <person name="Kalinowski J."/>
            <person name="Ruckert C."/>
        </authorList>
    </citation>
    <scope>NUCLEOTIDE SEQUENCE</scope>
    <source>
        <strain evidence="2">JCM 13306</strain>
    </source>
</reference>
<dbReference type="InterPro" id="IPR043129">
    <property type="entry name" value="ATPase_NBD"/>
</dbReference>
<evidence type="ECO:0000313" key="2">
    <source>
        <dbReference type="EMBL" id="GHH59980.1"/>
    </source>
</evidence>
<sequence>MSAWRDSLGRIGVQAMPGAAGFWRWWTRSLLAWVPARWWQPLGLEQARLLLAVHGDTLQVSRERGGTIEPVAALPWPVAPPDLDAVLKAPLDTLPRCWLLAPEQVLRRRLRLPAAAAARLHDVARFEIDRQTPFSAEQVYFDVRASGPVEQSFVDAELLVVPRRALEGEHGVPEAWRAALAGIDVAGAAGQPLHANLLPAAQRRVRHDPMRRWNRLLALAGVVLVATAGWLLLDNRRAAIDALQADVQARAERARVVAGERQQLADLVDGAAFFERERTRRPAAIEVWNELTRRLPEGTYLEKFSMEGSQLQLIGLSNEASSLVRRLEGSPLWHTPSLTGVLQSDTGGVDRFTITAELAGGEAKEKEGADGAAR</sequence>
<dbReference type="SUPFAM" id="SSF53067">
    <property type="entry name" value="Actin-like ATPase domain"/>
    <property type="match status" value="1"/>
</dbReference>
<dbReference type="InterPro" id="IPR052534">
    <property type="entry name" value="Extracell_DNA_Util/SecSys_Comp"/>
</dbReference>
<dbReference type="InterPro" id="IPR007813">
    <property type="entry name" value="PilN"/>
</dbReference>
<comment type="caution">
    <text evidence="2">The sequence shown here is derived from an EMBL/GenBank/DDBJ whole genome shotgun (WGS) entry which is preliminary data.</text>
</comment>
<feature type="transmembrane region" description="Helical" evidence="1">
    <location>
        <begin position="213"/>
        <end position="233"/>
    </location>
</feature>
<evidence type="ECO:0000256" key="1">
    <source>
        <dbReference type="SAM" id="Phobius"/>
    </source>
</evidence>
<dbReference type="EMBL" id="BNBA01000041">
    <property type="protein sequence ID" value="GHH59980.1"/>
    <property type="molecule type" value="Genomic_DNA"/>
</dbReference>
<gene>
    <name evidence="2" type="primary">pefL</name>
    <name evidence="2" type="ORF">GCM10009090_34740</name>
</gene>
<accession>A0A919FBQ7</accession>
<dbReference type="Proteomes" id="UP000623958">
    <property type="component" value="Unassembled WGS sequence"/>
</dbReference>
<dbReference type="AlphaFoldDB" id="A0A919FBQ7"/>
<reference evidence="2" key="2">
    <citation type="submission" date="2020-09" db="EMBL/GenBank/DDBJ databases">
        <authorList>
            <person name="Sun Q."/>
            <person name="Ohkuma M."/>
        </authorList>
    </citation>
    <scope>NUCLEOTIDE SEQUENCE</scope>
    <source>
        <strain evidence="2">JCM 13306</strain>
    </source>
</reference>
<keyword evidence="1" id="KW-0472">Membrane</keyword>
<dbReference type="PANTHER" id="PTHR40278">
    <property type="entry name" value="DNA UTILIZATION PROTEIN HOFN"/>
    <property type="match status" value="1"/>
</dbReference>
<protein>
    <submittedName>
        <fullName evidence="2">Type II secretion system protein L</fullName>
    </submittedName>
</protein>
<dbReference type="RefSeq" id="WP_434029983.1">
    <property type="nucleotide sequence ID" value="NZ_BNBA01000041.1"/>
</dbReference>
<keyword evidence="3" id="KW-1185">Reference proteome</keyword>
<evidence type="ECO:0000313" key="3">
    <source>
        <dbReference type="Proteomes" id="UP000623958"/>
    </source>
</evidence>